<evidence type="ECO:0000256" key="3">
    <source>
        <dbReference type="PROSITE-ProRule" id="PRU01379"/>
    </source>
</evidence>
<dbReference type="PROSITE" id="PS52035">
    <property type="entry name" value="PEPTIDASE_M14"/>
    <property type="match status" value="1"/>
</dbReference>
<keyword evidence="4" id="KW-0732">Signal</keyword>
<evidence type="ECO:0000259" key="5">
    <source>
        <dbReference type="PROSITE" id="PS52035"/>
    </source>
</evidence>
<dbReference type="Gene3D" id="3.40.630.10">
    <property type="entry name" value="Zn peptidases"/>
    <property type="match status" value="1"/>
</dbReference>
<dbReference type="PANTHER" id="PTHR11705:SF145">
    <property type="entry name" value="PEPTIDASE M14 CARBOXYPEPTIDASE A DOMAIN-CONTAINING PROTEIN"/>
    <property type="match status" value="1"/>
</dbReference>
<dbReference type="InterPro" id="IPR000834">
    <property type="entry name" value="Peptidase_M14"/>
</dbReference>
<dbReference type="Pfam" id="PF00246">
    <property type="entry name" value="Peptidase_M14"/>
    <property type="match status" value="1"/>
</dbReference>
<name>A0ABY6B9Y1_9GAMM</name>
<dbReference type="PANTHER" id="PTHR11705">
    <property type="entry name" value="PROTEASE FAMILY M14 CARBOXYPEPTIDASE A,B"/>
    <property type="match status" value="1"/>
</dbReference>
<reference evidence="6" key="1">
    <citation type="submission" date="2022-09" db="EMBL/GenBank/DDBJ databases">
        <title>Tahibacter sp. nov., isolated from a fresh water.</title>
        <authorList>
            <person name="Baek J.H."/>
            <person name="Lee J.K."/>
            <person name="Kim J.M."/>
            <person name="Jeon C.O."/>
        </authorList>
    </citation>
    <scope>NUCLEOTIDE SEQUENCE</scope>
    <source>
        <strain evidence="6">W38</strain>
    </source>
</reference>
<gene>
    <name evidence="6" type="ORF">N4264_18220</name>
</gene>
<evidence type="ECO:0000313" key="7">
    <source>
        <dbReference type="Proteomes" id="UP001064632"/>
    </source>
</evidence>
<dbReference type="SUPFAM" id="SSF53187">
    <property type="entry name" value="Zn-dependent exopeptidases"/>
    <property type="match status" value="1"/>
</dbReference>
<dbReference type="Proteomes" id="UP001064632">
    <property type="component" value="Chromosome"/>
</dbReference>
<evidence type="ECO:0000313" key="6">
    <source>
        <dbReference type="EMBL" id="UXI66674.1"/>
    </source>
</evidence>
<feature type="active site" description="Proton donor/acceptor" evidence="3">
    <location>
        <position position="294"/>
    </location>
</feature>
<accession>A0ABY6B9Y1</accession>
<dbReference type="RefSeq" id="WP_261693655.1">
    <property type="nucleotide sequence ID" value="NZ_CP104694.1"/>
</dbReference>
<protein>
    <submittedName>
        <fullName evidence="6">M14 family metallopeptidase</fullName>
    </submittedName>
</protein>
<organism evidence="6 7">
    <name type="scientific">Tahibacter amnicola</name>
    <dbReference type="NCBI Taxonomy" id="2976241"/>
    <lineage>
        <taxon>Bacteria</taxon>
        <taxon>Pseudomonadati</taxon>
        <taxon>Pseudomonadota</taxon>
        <taxon>Gammaproteobacteria</taxon>
        <taxon>Lysobacterales</taxon>
        <taxon>Rhodanobacteraceae</taxon>
        <taxon>Tahibacter</taxon>
    </lineage>
</organism>
<proteinExistence type="inferred from homology"/>
<dbReference type="EMBL" id="CP104694">
    <property type="protein sequence ID" value="UXI66674.1"/>
    <property type="molecule type" value="Genomic_DNA"/>
</dbReference>
<keyword evidence="7" id="KW-1185">Reference proteome</keyword>
<sequence>MMRVACLASLIALSLPGIAAATDPLRTVAEQSGFQRTGRYDEVIALCERFAKTFPEHVRCDAFGKTPEGRPMQYLVVSRSGAMTPEAAREKGLPVLLVQGGIHAGEIDGKDAGFQLLRELLTARKPDPALEKLVLVFIPVFNVDGHERFGRWNRMNQRGPEEMGWRTTAQNFNLNRDYLKAETPEMHAMLGLMGHWDPVLYVDLHVTDGAQFEHDISIQVEPVHSGDATLRAAGRALRDDTAAALAKQGSLPLTFYPSFVVNDDPASGFADTVAPPRFSTGYMPLRNRFGLLVETHSWRTYPERVRTTRNTVLNLIHLTAERGASWRQLQAGADQRAAALGGSEVPLDYHATDKTRTIDFRGYAYTRTPSEISGVLMTRYDETKPQIWKIPLRDEVVPGTVVTAPKAGYIVPPAHARLVGEKLAAHGVQFQVIDTAQTKAPVSVFRANRVKFSSEPNESHHRATLEGAWKAESRDIAAGALFVPLSQAKSRIAVHLLEPVAGDSLAAWGWFNGNFEQKEYMEEYVAEAIARDMLKKDAALAAEFNRKLEDPEFAKDRFARLSFFAQRHTSWDDQLNLYPVYRTDVVPAAVDANK</sequence>
<evidence type="ECO:0000256" key="2">
    <source>
        <dbReference type="ARBA" id="ARBA00005988"/>
    </source>
</evidence>
<dbReference type="SMART" id="SM00631">
    <property type="entry name" value="Zn_pept"/>
    <property type="match status" value="1"/>
</dbReference>
<comment type="similarity">
    <text evidence="2 3">Belongs to the peptidase M14 family.</text>
</comment>
<evidence type="ECO:0000256" key="4">
    <source>
        <dbReference type="SAM" id="SignalP"/>
    </source>
</evidence>
<dbReference type="CDD" id="cd06241">
    <property type="entry name" value="M14-like"/>
    <property type="match status" value="1"/>
</dbReference>
<evidence type="ECO:0000256" key="1">
    <source>
        <dbReference type="ARBA" id="ARBA00001947"/>
    </source>
</evidence>
<comment type="cofactor">
    <cofactor evidence="1">
        <name>Zn(2+)</name>
        <dbReference type="ChEBI" id="CHEBI:29105"/>
    </cofactor>
</comment>
<feature type="chain" id="PRO_5046329553" evidence="4">
    <location>
        <begin position="22"/>
        <end position="594"/>
    </location>
</feature>
<feature type="domain" description="Peptidase M14" evidence="5">
    <location>
        <begin position="36"/>
        <end position="319"/>
    </location>
</feature>
<feature type="signal peptide" evidence="4">
    <location>
        <begin position="1"/>
        <end position="21"/>
    </location>
</feature>